<accession>A8PAL3</accession>
<organism evidence="1 2">
    <name type="scientific">Coprinopsis cinerea (strain Okayama-7 / 130 / ATCC MYA-4618 / FGSC 9003)</name>
    <name type="common">Inky cap fungus</name>
    <name type="synonym">Hormographiella aspergillata</name>
    <dbReference type="NCBI Taxonomy" id="240176"/>
    <lineage>
        <taxon>Eukaryota</taxon>
        <taxon>Fungi</taxon>
        <taxon>Dikarya</taxon>
        <taxon>Basidiomycota</taxon>
        <taxon>Agaricomycotina</taxon>
        <taxon>Agaricomycetes</taxon>
        <taxon>Agaricomycetidae</taxon>
        <taxon>Agaricales</taxon>
        <taxon>Agaricineae</taxon>
        <taxon>Psathyrellaceae</taxon>
        <taxon>Coprinopsis</taxon>
    </lineage>
</organism>
<evidence type="ECO:0000313" key="2">
    <source>
        <dbReference type="Proteomes" id="UP000001861"/>
    </source>
</evidence>
<protein>
    <submittedName>
        <fullName evidence="1">Uncharacterized protein</fullName>
    </submittedName>
</protein>
<dbReference type="AlphaFoldDB" id="A8PAL3"/>
<dbReference type="KEGG" id="cci:CC1G_10389"/>
<keyword evidence="2" id="KW-1185">Reference proteome</keyword>
<dbReference type="Proteomes" id="UP000001861">
    <property type="component" value="Unassembled WGS sequence"/>
</dbReference>
<reference evidence="1 2" key="1">
    <citation type="journal article" date="2010" name="Proc. Natl. Acad. Sci. U.S.A.">
        <title>Insights into evolution of multicellular fungi from the assembled chromosomes of the mushroom Coprinopsis cinerea (Coprinus cinereus).</title>
        <authorList>
            <person name="Stajich J.E."/>
            <person name="Wilke S.K."/>
            <person name="Ahren D."/>
            <person name="Au C.H."/>
            <person name="Birren B.W."/>
            <person name="Borodovsky M."/>
            <person name="Burns C."/>
            <person name="Canback B."/>
            <person name="Casselton L.A."/>
            <person name="Cheng C.K."/>
            <person name="Deng J."/>
            <person name="Dietrich F.S."/>
            <person name="Fargo D.C."/>
            <person name="Farman M.L."/>
            <person name="Gathman A.C."/>
            <person name="Goldberg J."/>
            <person name="Guigo R."/>
            <person name="Hoegger P.J."/>
            <person name="Hooker J.B."/>
            <person name="Huggins A."/>
            <person name="James T.Y."/>
            <person name="Kamada T."/>
            <person name="Kilaru S."/>
            <person name="Kodira C."/>
            <person name="Kues U."/>
            <person name="Kupfer D."/>
            <person name="Kwan H.S."/>
            <person name="Lomsadze A."/>
            <person name="Li W."/>
            <person name="Lilly W.W."/>
            <person name="Ma L.J."/>
            <person name="Mackey A.J."/>
            <person name="Manning G."/>
            <person name="Martin F."/>
            <person name="Muraguchi H."/>
            <person name="Natvig D.O."/>
            <person name="Palmerini H."/>
            <person name="Ramesh M.A."/>
            <person name="Rehmeyer C.J."/>
            <person name="Roe B.A."/>
            <person name="Shenoy N."/>
            <person name="Stanke M."/>
            <person name="Ter-Hovhannisyan V."/>
            <person name="Tunlid A."/>
            <person name="Velagapudi R."/>
            <person name="Vision T.J."/>
            <person name="Zeng Q."/>
            <person name="Zolan M.E."/>
            <person name="Pukkila P.J."/>
        </authorList>
    </citation>
    <scope>NUCLEOTIDE SEQUENCE [LARGE SCALE GENOMIC DNA]</scope>
    <source>
        <strain evidence="2">Okayama-7 / 130 / ATCC MYA-4618 / FGSC 9003</strain>
    </source>
</reference>
<comment type="caution">
    <text evidence="1">The sequence shown here is derived from an EMBL/GenBank/DDBJ whole genome shotgun (WGS) entry which is preliminary data.</text>
</comment>
<dbReference type="RefSeq" id="XP_001840005.2">
    <property type="nucleotide sequence ID" value="XM_001839953.2"/>
</dbReference>
<name>A8PAL3_COPC7</name>
<dbReference type="EMBL" id="AACS02000002">
    <property type="protein sequence ID" value="EAU81786.2"/>
    <property type="molecule type" value="Genomic_DNA"/>
</dbReference>
<dbReference type="GeneID" id="6016628"/>
<dbReference type="HOGENOM" id="CLU_1255921_0_0_1"/>
<dbReference type="InParanoid" id="A8PAL3"/>
<sequence length="214" mass="24422">MATFPTYEPPIAAFVHAPENTLLRLDVLQPPTVVGVTLNREELSALESSTLDYAVTAPRHDWTYDFKSVFEPWLSRNGYHGPMFNVGDMAQSPEYCEGILQDGYEIFLNTIPDVLPSFVEELFGSPFIKVCLDFLGAFQQPLEIFCDDDDGKMRTRGWMAWRIASLVLAGLKDLVEERKEFEGYQPENFRILGMLHLFEYSLSVPVLVYAPRRV</sequence>
<evidence type="ECO:0000313" key="1">
    <source>
        <dbReference type="EMBL" id="EAU81786.2"/>
    </source>
</evidence>
<gene>
    <name evidence="1" type="ORF">CC1G_10389</name>
</gene>
<dbReference type="VEuPathDB" id="FungiDB:CC1G_10389"/>
<proteinExistence type="predicted"/>